<accession>A0A078LIU8</accession>
<protein>
    <submittedName>
        <fullName evidence="1">Uncharacterized protein</fullName>
    </submittedName>
</protein>
<dbReference type="PATRIC" id="fig|545.12.peg.2138"/>
<organism evidence="1">
    <name type="scientific">Citrobacter koseri</name>
    <name type="common">Citrobacter diversus</name>
    <dbReference type="NCBI Taxonomy" id="545"/>
    <lineage>
        <taxon>Bacteria</taxon>
        <taxon>Pseudomonadati</taxon>
        <taxon>Pseudomonadota</taxon>
        <taxon>Gammaproteobacteria</taxon>
        <taxon>Enterobacterales</taxon>
        <taxon>Enterobacteriaceae</taxon>
        <taxon>Citrobacter</taxon>
    </lineage>
</organism>
<evidence type="ECO:0000313" key="1">
    <source>
        <dbReference type="EMBL" id="CDZ83989.1"/>
    </source>
</evidence>
<gene>
    <name evidence="1" type="ORF">BN1086_02123</name>
</gene>
<proteinExistence type="predicted"/>
<dbReference type="EMBL" id="LK931336">
    <property type="protein sequence ID" value="CDZ83989.1"/>
    <property type="molecule type" value="Genomic_DNA"/>
</dbReference>
<dbReference type="AlphaFoldDB" id="A0A078LIU8"/>
<sequence>MKTQIMMLEDIAAEICESTSLLETIYKNSNDDPETDSAIRCLGRSLQNTIEKTNGYVKQIMEQKHTSTQRSESYLEICDDVLDGIINAAKVKEVAHQMLEGCFSNEDGDKPECILSAVIFDYAIQTHDILKRIESKLN</sequence>
<reference evidence="1" key="1">
    <citation type="submission" date="2014-06" db="EMBL/GenBank/DDBJ databases">
        <authorList>
            <person name="Urmite Genomes Urmite Genomes"/>
        </authorList>
    </citation>
    <scope>NUCLEOTIDE SEQUENCE</scope>
</reference>
<name>A0A078LIU8_CITKO</name>